<dbReference type="EMBL" id="CP009043">
    <property type="protein sequence ID" value="AII14760.1"/>
    <property type="molecule type" value="Genomic_DNA"/>
</dbReference>
<gene>
    <name evidence="1" type="ORF">CIG1485E_0922</name>
</gene>
<dbReference type="HOGENOM" id="CLU_173927_1_0_7"/>
<protein>
    <recommendedName>
        <fullName evidence="3">Tetratricopeptide repeat protein</fullName>
    </recommendedName>
</protein>
<name>A0A076F956_9BACT</name>
<dbReference type="PATRIC" id="fig|1244531.5.peg.922"/>
<dbReference type="KEGG" id="caj:CIG1485E_0922"/>
<keyword evidence="2" id="KW-1185">Reference proteome</keyword>
<dbReference type="Proteomes" id="UP000028486">
    <property type="component" value="Chromosome"/>
</dbReference>
<evidence type="ECO:0008006" key="3">
    <source>
        <dbReference type="Google" id="ProtNLM"/>
    </source>
</evidence>
<dbReference type="STRING" id="1244531.CIG2463D_0922"/>
<dbReference type="InterPro" id="IPR011990">
    <property type="entry name" value="TPR-like_helical_dom_sf"/>
</dbReference>
<dbReference type="RefSeq" id="WP_038454232.1">
    <property type="nucleotide sequence ID" value="NZ_CP009043.1"/>
</dbReference>
<evidence type="ECO:0000313" key="2">
    <source>
        <dbReference type="Proteomes" id="UP000028486"/>
    </source>
</evidence>
<dbReference type="AlphaFoldDB" id="A0A076F956"/>
<sequence>MKNTVTEALIYENQGLRDDALEIYKNILKADPTNSEAQSAIRRLSGLRIKNISVNEQMLEFFLNLKNEDEIREFKRWLIKI</sequence>
<organism evidence="1 2">
    <name type="scientific">Campylobacter iguaniorum</name>
    <dbReference type="NCBI Taxonomy" id="1244531"/>
    <lineage>
        <taxon>Bacteria</taxon>
        <taxon>Pseudomonadati</taxon>
        <taxon>Campylobacterota</taxon>
        <taxon>Epsilonproteobacteria</taxon>
        <taxon>Campylobacterales</taxon>
        <taxon>Campylobacteraceae</taxon>
        <taxon>Campylobacter</taxon>
    </lineage>
</organism>
<dbReference type="Gene3D" id="1.25.40.10">
    <property type="entry name" value="Tetratricopeptide repeat domain"/>
    <property type="match status" value="1"/>
</dbReference>
<reference evidence="2" key="1">
    <citation type="journal article" date="2014" name="Genome Announc.">
        <title>Complete Genome Sequence of Campylobacter iguaniorum Strain 1485ET, Isolated from a Bearded Dragon (Pogona vitticeps).</title>
        <authorList>
            <person name="Gilbert M.J."/>
            <person name="Miller W.G."/>
            <person name="Yee E."/>
            <person name="Kik M."/>
            <person name="Wagenaar J.A."/>
            <person name="Duim B."/>
        </authorList>
    </citation>
    <scope>NUCLEOTIDE SEQUENCE [LARGE SCALE GENOMIC DNA]</scope>
    <source>
        <strain evidence="2">1485E</strain>
    </source>
</reference>
<proteinExistence type="predicted"/>
<accession>A0A076F956</accession>
<dbReference type="eggNOG" id="ENOG5030MJQ">
    <property type="taxonomic scope" value="Bacteria"/>
</dbReference>
<dbReference type="OrthoDB" id="5334568at2"/>
<evidence type="ECO:0000313" key="1">
    <source>
        <dbReference type="EMBL" id="AII14760.1"/>
    </source>
</evidence>